<evidence type="ECO:0000313" key="2">
    <source>
        <dbReference type="Proteomes" id="UP000193685"/>
    </source>
</evidence>
<evidence type="ECO:0000313" key="1">
    <source>
        <dbReference type="EMBL" id="ORY86988.1"/>
    </source>
</evidence>
<dbReference type="EMBL" id="MCFI01000002">
    <property type="protein sequence ID" value="ORY86988.1"/>
    <property type="molecule type" value="Genomic_DNA"/>
</dbReference>
<name>A0A1Y2FSN7_PROLT</name>
<dbReference type="GeneID" id="63785174"/>
<protein>
    <recommendedName>
        <fullName evidence="3">SCP2 domain-containing protein</fullName>
    </recommendedName>
</protein>
<dbReference type="AlphaFoldDB" id="A0A1Y2FSN7"/>
<dbReference type="Proteomes" id="UP000193685">
    <property type="component" value="Unassembled WGS sequence"/>
</dbReference>
<organism evidence="1 2">
    <name type="scientific">Protomyces lactucae-debilis</name>
    <dbReference type="NCBI Taxonomy" id="2754530"/>
    <lineage>
        <taxon>Eukaryota</taxon>
        <taxon>Fungi</taxon>
        <taxon>Dikarya</taxon>
        <taxon>Ascomycota</taxon>
        <taxon>Taphrinomycotina</taxon>
        <taxon>Taphrinomycetes</taxon>
        <taxon>Taphrinales</taxon>
        <taxon>Protomycetaceae</taxon>
        <taxon>Protomyces</taxon>
    </lineage>
</organism>
<dbReference type="OrthoDB" id="10265837at2759"/>
<accession>A0A1Y2FSN7</accession>
<keyword evidence="2" id="KW-1185">Reference proteome</keyword>
<sequence length="171" mass="18548">MSQAADNQSDNTNASSIFPVVASTIAESPKLIQSLSGYFTFIVSKPQENASTYYALLNGQKQAPVFSTEPPIAAIKQRTPNLKSSSTFRKHKVRKLPACVIYISDKDLLAWVSGGLSTRRGIVGGRIQVLGEVELAFEVEKLWQAAGGGSRVREFMHERRSASETGSGSKL</sequence>
<gene>
    <name evidence="1" type="ORF">BCR37DRAFT_376331</name>
</gene>
<dbReference type="Gene3D" id="3.30.1050.10">
    <property type="entry name" value="SCP2 sterol-binding domain"/>
    <property type="match status" value="1"/>
</dbReference>
<dbReference type="InterPro" id="IPR036527">
    <property type="entry name" value="SCP2_sterol-bd_dom_sf"/>
</dbReference>
<dbReference type="SUPFAM" id="SSF55718">
    <property type="entry name" value="SCP-like"/>
    <property type="match status" value="1"/>
</dbReference>
<proteinExistence type="predicted"/>
<dbReference type="RefSeq" id="XP_040727844.1">
    <property type="nucleotide sequence ID" value="XM_040868575.1"/>
</dbReference>
<dbReference type="STRING" id="56484.A0A1Y2FSN7"/>
<evidence type="ECO:0008006" key="3">
    <source>
        <dbReference type="Google" id="ProtNLM"/>
    </source>
</evidence>
<dbReference type="OMA" id="REFMHER"/>
<reference evidence="1 2" key="1">
    <citation type="submission" date="2016-07" db="EMBL/GenBank/DDBJ databases">
        <title>Pervasive Adenine N6-methylation of Active Genes in Fungi.</title>
        <authorList>
            <consortium name="DOE Joint Genome Institute"/>
            <person name="Mondo S.J."/>
            <person name="Dannebaum R.O."/>
            <person name="Kuo R.C."/>
            <person name="Labutti K."/>
            <person name="Haridas S."/>
            <person name="Kuo A."/>
            <person name="Salamov A."/>
            <person name="Ahrendt S.R."/>
            <person name="Lipzen A."/>
            <person name="Sullivan W."/>
            <person name="Andreopoulos W.B."/>
            <person name="Clum A."/>
            <person name="Lindquist E."/>
            <person name="Daum C."/>
            <person name="Ramamoorthy G.K."/>
            <person name="Gryganskyi A."/>
            <person name="Culley D."/>
            <person name="Magnuson J.K."/>
            <person name="James T.Y."/>
            <person name="O'Malley M.A."/>
            <person name="Stajich J.E."/>
            <person name="Spatafora J.W."/>
            <person name="Visel A."/>
            <person name="Grigoriev I.V."/>
        </authorList>
    </citation>
    <scope>NUCLEOTIDE SEQUENCE [LARGE SCALE GENOMIC DNA]</scope>
    <source>
        <strain evidence="1 2">12-1054</strain>
    </source>
</reference>
<comment type="caution">
    <text evidence="1">The sequence shown here is derived from an EMBL/GenBank/DDBJ whole genome shotgun (WGS) entry which is preliminary data.</text>
</comment>